<dbReference type="STRING" id="1447883.A0A2B7YQQ7"/>
<evidence type="ECO:0000313" key="3">
    <source>
        <dbReference type="Proteomes" id="UP000224634"/>
    </source>
</evidence>
<name>A0A2B7YQQ7_POLH7</name>
<dbReference type="OrthoDB" id="5414285at2759"/>
<dbReference type="Proteomes" id="UP000224634">
    <property type="component" value="Unassembled WGS sequence"/>
</dbReference>
<reference evidence="2 3" key="1">
    <citation type="submission" date="2017-10" db="EMBL/GenBank/DDBJ databases">
        <title>Comparative genomics in systemic dimorphic fungi from Ajellomycetaceae.</title>
        <authorList>
            <person name="Munoz J.F."/>
            <person name="Mcewen J.G."/>
            <person name="Clay O.K."/>
            <person name="Cuomo C.A."/>
        </authorList>
    </citation>
    <scope>NUCLEOTIDE SEQUENCE [LARGE SCALE GENOMIC DNA]</scope>
    <source>
        <strain evidence="2 3">UAMH7299</strain>
    </source>
</reference>
<dbReference type="AlphaFoldDB" id="A0A2B7YQQ7"/>
<gene>
    <name evidence="2" type="ORF">AJ80_02892</name>
</gene>
<proteinExistence type="predicted"/>
<feature type="region of interest" description="Disordered" evidence="1">
    <location>
        <begin position="151"/>
        <end position="242"/>
    </location>
</feature>
<evidence type="ECO:0000256" key="1">
    <source>
        <dbReference type="SAM" id="MobiDB-lite"/>
    </source>
</evidence>
<organism evidence="2 3">
    <name type="scientific">Polytolypa hystricis (strain UAMH7299)</name>
    <dbReference type="NCBI Taxonomy" id="1447883"/>
    <lineage>
        <taxon>Eukaryota</taxon>
        <taxon>Fungi</taxon>
        <taxon>Dikarya</taxon>
        <taxon>Ascomycota</taxon>
        <taxon>Pezizomycotina</taxon>
        <taxon>Eurotiomycetes</taxon>
        <taxon>Eurotiomycetidae</taxon>
        <taxon>Onygenales</taxon>
        <taxon>Onygenales incertae sedis</taxon>
        <taxon>Polytolypa</taxon>
    </lineage>
</organism>
<feature type="compositionally biased region" description="Basic and acidic residues" evidence="1">
    <location>
        <begin position="228"/>
        <end position="242"/>
    </location>
</feature>
<evidence type="ECO:0000313" key="2">
    <source>
        <dbReference type="EMBL" id="PGH22977.1"/>
    </source>
</evidence>
<sequence length="242" mass="27016">MRWGLFFLLILLFFLLAYFSWIAYTQYRARQAGLPPPPWKSYIPFTSASSSLQYRDTNFPTPRRGGLVGWLKDRVARLRNRRTAHGSYEGAGTPLGGTGYNNRGARNVDADEAWDARMGNENEGPYGAGPYYEEQELELGLGAGARRAEPYEGGGYTAGSATRAHAHAAEDLERGRSRSREPQSKRFESPQKDGRDSEDNKNPFADDAEASQLRGVSPRPDTARSGGSKHDTERRSMFRESL</sequence>
<dbReference type="EMBL" id="PDNA01000030">
    <property type="protein sequence ID" value="PGH22977.1"/>
    <property type="molecule type" value="Genomic_DNA"/>
</dbReference>
<feature type="compositionally biased region" description="Basic and acidic residues" evidence="1">
    <location>
        <begin position="167"/>
        <end position="201"/>
    </location>
</feature>
<accession>A0A2B7YQQ7</accession>
<keyword evidence="3" id="KW-1185">Reference proteome</keyword>
<comment type="caution">
    <text evidence="2">The sequence shown here is derived from an EMBL/GenBank/DDBJ whole genome shotgun (WGS) entry which is preliminary data.</text>
</comment>
<protein>
    <submittedName>
        <fullName evidence="2">Uncharacterized protein</fullName>
    </submittedName>
</protein>